<sequence length="268" mass="29176">MDGSAAIEQNRMALKRIVAALIAMAGLDADREAWGERKTRFTLPRHLWLAVLRLLRPAEAAARRLIIAAARGLTITLPPPRKPAPRPVPPDQFLRRFGIAVTMPAVGVAAAARHSAAPARPRSYCLPLLDALRTPEPYGGRRRTVPAHAAPRIMLPGIIAPHRLPAPASPDDPVSAVRLAQRLTALAAALDDLPGQARRFARWKARRDARLTRRISPLKPGRPPGGRLARIDASATRAKRSHKIREVDEILAHAHALALYALDNPDTS</sequence>
<comment type="caution">
    <text evidence="1">The sequence shown here is derived from an EMBL/GenBank/DDBJ whole genome shotgun (WGS) entry which is preliminary data.</text>
</comment>
<evidence type="ECO:0000313" key="2">
    <source>
        <dbReference type="Proteomes" id="UP001149009"/>
    </source>
</evidence>
<accession>A0A9X2X8U1</accession>
<reference evidence="1" key="1">
    <citation type="submission" date="2022-08" db="EMBL/GenBank/DDBJ databases">
        <title>Chelativorans sichuanense sp. nov., a paraffin oil-degrading bacterium isolated from a mixture of oil-based drill cuttings and paddy soil.</title>
        <authorList>
            <person name="Yu J."/>
            <person name="Liu H."/>
            <person name="Chen Q."/>
        </authorList>
    </citation>
    <scope>NUCLEOTIDE SEQUENCE</scope>
    <source>
        <strain evidence="1">SCAU 2101</strain>
    </source>
</reference>
<organism evidence="1 2">
    <name type="scientific">Chelativorans petroleitrophicus</name>
    <dbReference type="NCBI Taxonomy" id="2975484"/>
    <lineage>
        <taxon>Bacteria</taxon>
        <taxon>Pseudomonadati</taxon>
        <taxon>Pseudomonadota</taxon>
        <taxon>Alphaproteobacteria</taxon>
        <taxon>Hyphomicrobiales</taxon>
        <taxon>Phyllobacteriaceae</taxon>
        <taxon>Chelativorans</taxon>
    </lineage>
</organism>
<keyword evidence="2" id="KW-1185">Reference proteome</keyword>
<dbReference type="EMBL" id="JAODNV010000006">
    <property type="protein sequence ID" value="MCT8989790.1"/>
    <property type="molecule type" value="Genomic_DNA"/>
</dbReference>
<dbReference type="RefSeq" id="WP_261514639.1">
    <property type="nucleotide sequence ID" value="NZ_JAODNV010000006.1"/>
</dbReference>
<evidence type="ECO:0000313" key="1">
    <source>
        <dbReference type="EMBL" id="MCT8989790.1"/>
    </source>
</evidence>
<dbReference type="AlphaFoldDB" id="A0A9X2X8U1"/>
<proteinExistence type="predicted"/>
<gene>
    <name evidence="1" type="ORF">NYR54_05715</name>
</gene>
<dbReference type="Proteomes" id="UP001149009">
    <property type="component" value="Unassembled WGS sequence"/>
</dbReference>
<protein>
    <submittedName>
        <fullName evidence="1">Uncharacterized protein</fullName>
    </submittedName>
</protein>
<name>A0A9X2X8U1_9HYPH</name>